<sequence length="244" mass="25324">MHGLKEPPAPVCHLPDNADDVCKVEPTGHVLPTDVATPTTLGVSTSGTIHDASGLSGSERVHVKRPLLIPAQPFRISDDRGLNKASNCHDQVMAYATMTCVVLPAVSRLGCDNGCKKISNCHNQVMAAATSTCEVVTATCEVISVVLGLDCSDGRNKDANYHDPVLVTAMATCEVIPAILGSGSMSGVTLMKGVGQTLEDVCMVDVTQSGGLLQEAHLCVARASGGEKGSDNLATGMVQTWVVS</sequence>
<evidence type="ECO:0000313" key="2">
    <source>
        <dbReference type="Proteomes" id="UP000327013"/>
    </source>
</evidence>
<accession>A0A5N6QPB5</accession>
<reference evidence="1 2" key="1">
    <citation type="submission" date="2019-06" db="EMBL/GenBank/DDBJ databases">
        <title>A chromosomal-level reference genome of Carpinus fangiana (Coryloideae, Betulaceae).</title>
        <authorList>
            <person name="Yang X."/>
            <person name="Wang Z."/>
            <person name="Zhang L."/>
            <person name="Hao G."/>
            <person name="Liu J."/>
            <person name="Yang Y."/>
        </authorList>
    </citation>
    <scope>NUCLEOTIDE SEQUENCE [LARGE SCALE GENOMIC DNA]</scope>
    <source>
        <strain evidence="1">Cfa_2016G</strain>
        <tissue evidence="1">Leaf</tissue>
    </source>
</reference>
<protein>
    <submittedName>
        <fullName evidence="1">Uncharacterized protein</fullName>
    </submittedName>
</protein>
<organism evidence="1 2">
    <name type="scientific">Carpinus fangiana</name>
    <dbReference type="NCBI Taxonomy" id="176857"/>
    <lineage>
        <taxon>Eukaryota</taxon>
        <taxon>Viridiplantae</taxon>
        <taxon>Streptophyta</taxon>
        <taxon>Embryophyta</taxon>
        <taxon>Tracheophyta</taxon>
        <taxon>Spermatophyta</taxon>
        <taxon>Magnoliopsida</taxon>
        <taxon>eudicotyledons</taxon>
        <taxon>Gunneridae</taxon>
        <taxon>Pentapetalae</taxon>
        <taxon>rosids</taxon>
        <taxon>fabids</taxon>
        <taxon>Fagales</taxon>
        <taxon>Betulaceae</taxon>
        <taxon>Carpinus</taxon>
    </lineage>
</organism>
<name>A0A5N6QPB5_9ROSI</name>
<dbReference type="EMBL" id="CM017322">
    <property type="protein sequence ID" value="KAE8008864.1"/>
    <property type="molecule type" value="Genomic_DNA"/>
</dbReference>
<dbReference type="AlphaFoldDB" id="A0A5N6QPB5"/>
<dbReference type="Proteomes" id="UP000327013">
    <property type="component" value="Chromosome 2"/>
</dbReference>
<keyword evidence="2" id="KW-1185">Reference proteome</keyword>
<proteinExistence type="predicted"/>
<gene>
    <name evidence="1" type="ORF">FH972_005335</name>
</gene>
<evidence type="ECO:0000313" key="1">
    <source>
        <dbReference type="EMBL" id="KAE8008864.1"/>
    </source>
</evidence>